<dbReference type="InParanoid" id="A0A7M7JYG1"/>
<name>A0A7M7JYG1_VARDE</name>
<evidence type="ECO:0000259" key="5">
    <source>
        <dbReference type="SMART" id="SM00737"/>
    </source>
</evidence>
<keyword evidence="4" id="KW-0732">Signal</keyword>
<evidence type="ECO:0000256" key="2">
    <source>
        <dbReference type="ARBA" id="ARBA00006370"/>
    </source>
</evidence>
<evidence type="ECO:0000256" key="1">
    <source>
        <dbReference type="ARBA" id="ARBA00004613"/>
    </source>
</evidence>
<dbReference type="Pfam" id="PF02221">
    <property type="entry name" value="E1_DerP2_DerF2"/>
    <property type="match status" value="1"/>
</dbReference>
<dbReference type="InterPro" id="IPR014756">
    <property type="entry name" value="Ig_E-set"/>
</dbReference>
<feature type="chain" id="PRO_5029873199" description="MD-2-related lipid-recognition domain-containing protein" evidence="4">
    <location>
        <begin position="23"/>
        <end position="153"/>
    </location>
</feature>
<protein>
    <recommendedName>
        <fullName evidence="5">MD-2-related lipid-recognition domain-containing protein</fullName>
    </recommendedName>
</protein>
<evidence type="ECO:0000313" key="6">
    <source>
        <dbReference type="EnsemblMetazoa" id="XP_022654596"/>
    </source>
</evidence>
<comment type="subcellular location">
    <subcellularLocation>
        <location evidence="1">Secreted</location>
    </subcellularLocation>
</comment>
<dbReference type="Gene3D" id="2.60.40.770">
    <property type="match status" value="1"/>
</dbReference>
<feature type="domain" description="MD-2-related lipid-recognition" evidence="5">
    <location>
        <begin position="28"/>
        <end position="147"/>
    </location>
</feature>
<dbReference type="GO" id="GO:0005576">
    <property type="term" value="C:extracellular region"/>
    <property type="evidence" value="ECO:0007669"/>
    <property type="project" value="UniProtKB-SubCell"/>
</dbReference>
<evidence type="ECO:0000256" key="3">
    <source>
        <dbReference type="ARBA" id="ARBA00022525"/>
    </source>
</evidence>
<dbReference type="EnsemblMetazoa" id="XM_022798861">
    <property type="protein sequence ID" value="XP_022654596"/>
    <property type="gene ID" value="LOC111247660"/>
</dbReference>
<dbReference type="OrthoDB" id="6489064at2759"/>
<dbReference type="FunFam" id="2.60.40.770:FF:000001">
    <property type="entry name" value="NPC intracellular cholesterol transporter 2"/>
    <property type="match status" value="1"/>
</dbReference>
<sequence>MMLLDLFTVVFAVMLMMNENNAKQLDSYVNCGGTGHIENITVVPCESEPCEFAKGSKVNVHFIGSFSHDANSVRVQPSVIVDKMNVTLTGVDQELCGKHVQCPIKANELRDAEIEIPIFNVYPNIKTEVVFMIFSENVLQFCVRTKIIISDKK</sequence>
<organism evidence="6 7">
    <name type="scientific">Varroa destructor</name>
    <name type="common">Honeybee mite</name>
    <dbReference type="NCBI Taxonomy" id="109461"/>
    <lineage>
        <taxon>Eukaryota</taxon>
        <taxon>Metazoa</taxon>
        <taxon>Ecdysozoa</taxon>
        <taxon>Arthropoda</taxon>
        <taxon>Chelicerata</taxon>
        <taxon>Arachnida</taxon>
        <taxon>Acari</taxon>
        <taxon>Parasitiformes</taxon>
        <taxon>Mesostigmata</taxon>
        <taxon>Gamasina</taxon>
        <taxon>Dermanyssoidea</taxon>
        <taxon>Varroidae</taxon>
        <taxon>Varroa</taxon>
    </lineage>
</organism>
<dbReference type="SUPFAM" id="SSF81296">
    <property type="entry name" value="E set domains"/>
    <property type="match status" value="1"/>
</dbReference>
<proteinExistence type="inferred from homology"/>
<dbReference type="AlphaFoldDB" id="A0A7M7JYG1"/>
<accession>A0A7M7JYG1</accession>
<dbReference type="OMA" id="DINYEDC"/>
<comment type="similarity">
    <text evidence="2">Belongs to the NPC2 family.</text>
</comment>
<reference evidence="6" key="1">
    <citation type="submission" date="2021-01" db="UniProtKB">
        <authorList>
            <consortium name="EnsemblMetazoa"/>
        </authorList>
    </citation>
    <scope>IDENTIFICATION</scope>
</reference>
<keyword evidence="3" id="KW-0964">Secreted</keyword>
<dbReference type="KEGG" id="vde:111247660"/>
<evidence type="ECO:0000313" key="7">
    <source>
        <dbReference type="Proteomes" id="UP000594260"/>
    </source>
</evidence>
<dbReference type="InterPro" id="IPR003172">
    <property type="entry name" value="ML_dom"/>
</dbReference>
<dbReference type="GeneID" id="111247660"/>
<dbReference type="SMART" id="SM00737">
    <property type="entry name" value="ML"/>
    <property type="match status" value="1"/>
</dbReference>
<evidence type="ECO:0000256" key="4">
    <source>
        <dbReference type="SAM" id="SignalP"/>
    </source>
</evidence>
<keyword evidence="7" id="KW-1185">Reference proteome</keyword>
<dbReference type="Proteomes" id="UP000594260">
    <property type="component" value="Unplaced"/>
</dbReference>
<dbReference type="RefSeq" id="XP_022654596.1">
    <property type="nucleotide sequence ID" value="XM_022798861.1"/>
</dbReference>
<feature type="signal peptide" evidence="4">
    <location>
        <begin position="1"/>
        <end position="22"/>
    </location>
</feature>